<feature type="transmembrane region" description="Helical" evidence="1">
    <location>
        <begin position="430"/>
        <end position="453"/>
    </location>
</feature>
<evidence type="ECO:0000313" key="2">
    <source>
        <dbReference type="EMBL" id="CAE6955137.1"/>
    </source>
</evidence>
<reference evidence="2" key="1">
    <citation type="submission" date="2021-02" db="EMBL/GenBank/DDBJ databases">
        <authorList>
            <person name="Dougan E. K."/>
            <person name="Rhodes N."/>
            <person name="Thang M."/>
            <person name="Chan C."/>
        </authorList>
    </citation>
    <scope>NUCLEOTIDE SEQUENCE</scope>
</reference>
<accession>A0A812HM46</accession>
<keyword evidence="1" id="KW-1133">Transmembrane helix</keyword>
<feature type="transmembrane region" description="Helical" evidence="1">
    <location>
        <begin position="179"/>
        <end position="200"/>
    </location>
</feature>
<keyword evidence="1" id="KW-0472">Membrane</keyword>
<evidence type="ECO:0000313" key="3">
    <source>
        <dbReference type="Proteomes" id="UP000604046"/>
    </source>
</evidence>
<feature type="transmembrane region" description="Helical" evidence="1">
    <location>
        <begin position="497"/>
        <end position="516"/>
    </location>
</feature>
<organism evidence="2 3">
    <name type="scientific">Symbiodinium natans</name>
    <dbReference type="NCBI Taxonomy" id="878477"/>
    <lineage>
        <taxon>Eukaryota</taxon>
        <taxon>Sar</taxon>
        <taxon>Alveolata</taxon>
        <taxon>Dinophyceae</taxon>
        <taxon>Suessiales</taxon>
        <taxon>Symbiodiniaceae</taxon>
        <taxon>Symbiodinium</taxon>
    </lineage>
</organism>
<feature type="transmembrane region" description="Helical" evidence="1">
    <location>
        <begin position="309"/>
        <end position="327"/>
    </location>
</feature>
<dbReference type="AlphaFoldDB" id="A0A812HM46"/>
<protein>
    <submittedName>
        <fullName evidence="2">Pus1 protein</fullName>
    </submittedName>
</protein>
<keyword evidence="3" id="KW-1185">Reference proteome</keyword>
<sequence>MGGVAPSCCSNDHPQERPESIKVEVDNALPAPCFEELERSPADSLEVAPMWSKWSRMEGMRVLEVDPAILRGIPLKDSLRAFGRLWHRSPIDLPEKERYSLYDRSLPVEGFDVFLSHTWLTPGKYKVLSLMFQAGWRQMLFWQGLCVSIASALCMLDMMPMPLALPPRFAFAPDTTYPYFPWCFLASFLGTCLGALLLPYTPDRKGRGTMCFFDVISIHQADQELMERGIYGLGGCLRVAQELRVLWSAPYLSRLWCVFELGAYQKANPNGRIVLTPLYIEVGFMLALLGTYLATALFLMVVFMGSQGLGLVVSISFAPLLVLVHLLRRNNMAKQRLISDLKTFDLERASCRTDFDRKFITRAIVELYGSEEAFTQYVRGPLREEMLGSQCHFPAQYVLMIGFTVFCAALDSLVALWLGGMDTYWLWSEFIGFAVGLYMGWLVAAVQLLISLCDWLAAPIRPGILLDYAQSFVLLVVFAGLFYFGRLVCQVAYKSSLWFALAFAGGSLSLAVLAFWMDRRERRRRHGLTVS</sequence>
<name>A0A812HM46_9DINO</name>
<dbReference type="Proteomes" id="UP000604046">
    <property type="component" value="Unassembled WGS sequence"/>
</dbReference>
<gene>
    <name evidence="2" type="primary">Pus1</name>
    <name evidence="2" type="ORF">SNAT2548_LOCUS1713</name>
</gene>
<dbReference type="EMBL" id="CAJNDS010000098">
    <property type="protein sequence ID" value="CAE6955137.1"/>
    <property type="molecule type" value="Genomic_DNA"/>
</dbReference>
<feature type="transmembrane region" description="Helical" evidence="1">
    <location>
        <begin position="140"/>
        <end position="159"/>
    </location>
</feature>
<comment type="caution">
    <text evidence="2">The sequence shown here is derived from an EMBL/GenBank/DDBJ whole genome shotgun (WGS) entry which is preliminary data.</text>
</comment>
<feature type="transmembrane region" description="Helical" evidence="1">
    <location>
        <begin position="397"/>
        <end position="418"/>
    </location>
</feature>
<feature type="transmembrane region" description="Helical" evidence="1">
    <location>
        <begin position="278"/>
        <end position="303"/>
    </location>
</feature>
<keyword evidence="1" id="KW-0812">Transmembrane</keyword>
<proteinExistence type="predicted"/>
<feature type="transmembrane region" description="Helical" evidence="1">
    <location>
        <begin position="465"/>
        <end position="485"/>
    </location>
</feature>
<evidence type="ECO:0000256" key="1">
    <source>
        <dbReference type="SAM" id="Phobius"/>
    </source>
</evidence>